<sequence length="312" mass="31690">MTDLLGVAVGSAERACRRDAGERRAAAAEAVTAALTEAGASTDDVLACTVAVPAPVSTSGRVEVRSNPYWVLMEAGLPEHLGRLLPCPVLLANDADLAALAEGHRGAAAGVQDHLTVLADGAFGAGVVAAGTLVRGRWGRGGEMRWLDLVTGVGAPVGLGPLLAVWDAEGLDALPDRYGPLEVEPGTGDLEADLERAHRVLREAAAGDPRALAVAERAGSHVALVVAAAAGMVDPEVVVLAGRLAADLAPVVDVAVRLLPELLDEPVPQLVTSELGDGVIALGAAQQALEDVRARALQIRLPGATAALASPR</sequence>
<comment type="caution">
    <text evidence="2">The sequence shown here is derived from an EMBL/GenBank/DDBJ whole genome shotgun (WGS) entry which is preliminary data.</text>
</comment>
<evidence type="ECO:0000313" key="2">
    <source>
        <dbReference type="EMBL" id="PWJ45167.1"/>
    </source>
</evidence>
<dbReference type="Gene3D" id="3.30.420.40">
    <property type="match status" value="2"/>
</dbReference>
<protein>
    <submittedName>
        <fullName evidence="2">Glucokinase</fullName>
    </submittedName>
</protein>
<dbReference type="OrthoDB" id="37575at2"/>
<dbReference type="InterPro" id="IPR043129">
    <property type="entry name" value="ATPase_NBD"/>
</dbReference>
<dbReference type="Pfam" id="PF00480">
    <property type="entry name" value="ROK"/>
    <property type="match status" value="1"/>
</dbReference>
<gene>
    <name evidence="2" type="ORF">BXY45_1561</name>
</gene>
<accession>A0A316A5X5</accession>
<organism evidence="2 3">
    <name type="scientific">Quadrisphaera granulorum</name>
    <dbReference type="NCBI Taxonomy" id="317664"/>
    <lineage>
        <taxon>Bacteria</taxon>
        <taxon>Bacillati</taxon>
        <taxon>Actinomycetota</taxon>
        <taxon>Actinomycetes</taxon>
        <taxon>Kineosporiales</taxon>
        <taxon>Kineosporiaceae</taxon>
        <taxon>Quadrisphaera</taxon>
    </lineage>
</organism>
<dbReference type="EMBL" id="QGDQ01000056">
    <property type="protein sequence ID" value="PWJ45167.1"/>
    <property type="molecule type" value="Genomic_DNA"/>
</dbReference>
<dbReference type="PANTHER" id="PTHR18964:SF149">
    <property type="entry name" value="BIFUNCTIONAL UDP-N-ACETYLGLUCOSAMINE 2-EPIMERASE_N-ACETYLMANNOSAMINE KINASE"/>
    <property type="match status" value="1"/>
</dbReference>
<name>A0A316A5X5_9ACTN</name>
<evidence type="ECO:0000256" key="1">
    <source>
        <dbReference type="ARBA" id="ARBA00006479"/>
    </source>
</evidence>
<keyword evidence="2" id="KW-0418">Kinase</keyword>
<comment type="similarity">
    <text evidence="1">Belongs to the ROK (NagC/XylR) family.</text>
</comment>
<dbReference type="SUPFAM" id="SSF53067">
    <property type="entry name" value="Actin-like ATPase domain"/>
    <property type="match status" value="1"/>
</dbReference>
<dbReference type="AlphaFoldDB" id="A0A316A5X5"/>
<dbReference type="Proteomes" id="UP000245469">
    <property type="component" value="Unassembled WGS sequence"/>
</dbReference>
<reference evidence="2 3" key="1">
    <citation type="submission" date="2018-03" db="EMBL/GenBank/DDBJ databases">
        <title>Genomic Encyclopedia of Archaeal and Bacterial Type Strains, Phase II (KMG-II): from individual species to whole genera.</title>
        <authorList>
            <person name="Goeker M."/>
        </authorList>
    </citation>
    <scope>NUCLEOTIDE SEQUENCE [LARGE SCALE GENOMIC DNA]</scope>
    <source>
        <strain evidence="2 3">DSM 44889</strain>
    </source>
</reference>
<dbReference type="RefSeq" id="WP_109776764.1">
    <property type="nucleotide sequence ID" value="NZ_QGDQ01000056.1"/>
</dbReference>
<dbReference type="GO" id="GO:0016301">
    <property type="term" value="F:kinase activity"/>
    <property type="evidence" value="ECO:0007669"/>
    <property type="project" value="UniProtKB-KW"/>
</dbReference>
<dbReference type="PANTHER" id="PTHR18964">
    <property type="entry name" value="ROK (REPRESSOR, ORF, KINASE) FAMILY"/>
    <property type="match status" value="1"/>
</dbReference>
<evidence type="ECO:0000313" key="3">
    <source>
        <dbReference type="Proteomes" id="UP000245469"/>
    </source>
</evidence>
<proteinExistence type="inferred from homology"/>
<keyword evidence="2" id="KW-0808">Transferase</keyword>
<dbReference type="InterPro" id="IPR000600">
    <property type="entry name" value="ROK"/>
</dbReference>
<keyword evidence="3" id="KW-1185">Reference proteome</keyword>